<dbReference type="Proteomes" id="UP001501821">
    <property type="component" value="Unassembled WGS sequence"/>
</dbReference>
<proteinExistence type="predicted"/>
<protein>
    <submittedName>
        <fullName evidence="1">Uncharacterized protein</fullName>
    </submittedName>
</protein>
<name>A0ABP7HXW6_9ACTN</name>
<organism evidence="1 2">
    <name type="scientific">Nocardioides panacisoli</name>
    <dbReference type="NCBI Taxonomy" id="627624"/>
    <lineage>
        <taxon>Bacteria</taxon>
        <taxon>Bacillati</taxon>
        <taxon>Actinomycetota</taxon>
        <taxon>Actinomycetes</taxon>
        <taxon>Propionibacteriales</taxon>
        <taxon>Nocardioidaceae</taxon>
        <taxon>Nocardioides</taxon>
    </lineage>
</organism>
<accession>A0ABP7HXW6</accession>
<sequence>MTTQFEFRLIGASAPDGELEAEQLLAIVTSLKEIATKIGRVETDAEPVGRAPKRTQRVAKLTIGLAPGSTSVLARRTGAGDALEFDLADEQAFDEKFAALVESIALDQRPSWVGDSLSLAAADLTAALQQAAPEVEFKVAGKAHRRFKTEETHRETWRVDPTSSPDFITVAGRLYAVNLNTHRLQVQDDVGHQVALPKVSNDAEVSRLIGSYVTVTGAPERDARGRLTHIHDAAVIAAPDPLNGSVVPAAVSLDEILASAPGVEPGGIEGLTDAEFDSFFEAMGL</sequence>
<keyword evidence="2" id="KW-1185">Reference proteome</keyword>
<comment type="caution">
    <text evidence="1">The sequence shown here is derived from an EMBL/GenBank/DDBJ whole genome shotgun (WGS) entry which is preliminary data.</text>
</comment>
<gene>
    <name evidence="1" type="ORF">GCM10022242_04250</name>
</gene>
<evidence type="ECO:0000313" key="1">
    <source>
        <dbReference type="EMBL" id="GAA3804038.1"/>
    </source>
</evidence>
<evidence type="ECO:0000313" key="2">
    <source>
        <dbReference type="Proteomes" id="UP001501821"/>
    </source>
</evidence>
<reference evidence="2" key="1">
    <citation type="journal article" date="2019" name="Int. J. Syst. Evol. Microbiol.">
        <title>The Global Catalogue of Microorganisms (GCM) 10K type strain sequencing project: providing services to taxonomists for standard genome sequencing and annotation.</title>
        <authorList>
            <consortium name="The Broad Institute Genomics Platform"/>
            <consortium name="The Broad Institute Genome Sequencing Center for Infectious Disease"/>
            <person name="Wu L."/>
            <person name="Ma J."/>
        </authorList>
    </citation>
    <scope>NUCLEOTIDE SEQUENCE [LARGE SCALE GENOMIC DNA]</scope>
    <source>
        <strain evidence="2">JCM 16953</strain>
    </source>
</reference>
<dbReference type="EMBL" id="BAABAH010000001">
    <property type="protein sequence ID" value="GAA3804038.1"/>
    <property type="molecule type" value="Genomic_DNA"/>
</dbReference>